<dbReference type="GO" id="GO:0050660">
    <property type="term" value="F:flavin adenine dinucleotide binding"/>
    <property type="evidence" value="ECO:0007669"/>
    <property type="project" value="InterPro"/>
</dbReference>
<evidence type="ECO:0000259" key="15">
    <source>
        <dbReference type="Pfam" id="PF02771"/>
    </source>
</evidence>
<dbReference type="Pfam" id="PF02770">
    <property type="entry name" value="Acyl-CoA_dh_M"/>
    <property type="match status" value="1"/>
</dbReference>
<dbReference type="Gene3D" id="2.40.110.10">
    <property type="entry name" value="Butyryl-CoA Dehydrogenase, subunit A, domain 2"/>
    <property type="match status" value="1"/>
</dbReference>
<dbReference type="InterPro" id="IPR009100">
    <property type="entry name" value="AcylCoA_DH/oxidase_NM_dom_sf"/>
</dbReference>
<dbReference type="EMBL" id="CP066167">
    <property type="protein sequence ID" value="QQD19133.1"/>
    <property type="molecule type" value="Genomic_DNA"/>
</dbReference>
<dbReference type="Gene3D" id="1.10.540.10">
    <property type="entry name" value="Acyl-CoA dehydrogenase/oxidase, N-terminal domain"/>
    <property type="match status" value="1"/>
</dbReference>
<dbReference type="AlphaFoldDB" id="A0A7T4URE3"/>
<dbReference type="SUPFAM" id="SSF56645">
    <property type="entry name" value="Acyl-CoA dehydrogenase NM domain-like"/>
    <property type="match status" value="1"/>
</dbReference>
<comment type="similarity">
    <text evidence="2 12">Belongs to the acyl-CoA dehydrogenase family.</text>
</comment>
<evidence type="ECO:0000256" key="11">
    <source>
        <dbReference type="ARBA" id="ARBA00075603"/>
    </source>
</evidence>
<evidence type="ECO:0000313" key="16">
    <source>
        <dbReference type="EMBL" id="QQD19133.1"/>
    </source>
</evidence>
<evidence type="ECO:0000259" key="14">
    <source>
        <dbReference type="Pfam" id="PF02770"/>
    </source>
</evidence>
<gene>
    <name evidence="16" type="ORF">I6N98_04570</name>
</gene>
<dbReference type="EC" id="3.13.1.4" evidence="8"/>
<name>A0A7T4URE3_9GAMM</name>
<dbReference type="FunFam" id="1.20.140.10:FF:000004">
    <property type="entry name" value="Acyl-CoA dehydrogenase FadE25"/>
    <property type="match status" value="1"/>
</dbReference>
<dbReference type="PANTHER" id="PTHR43884:SF12">
    <property type="entry name" value="ISOVALERYL-COA DEHYDROGENASE, MITOCHONDRIAL-RELATED"/>
    <property type="match status" value="1"/>
</dbReference>
<evidence type="ECO:0000256" key="2">
    <source>
        <dbReference type="ARBA" id="ARBA00009347"/>
    </source>
</evidence>
<feature type="domain" description="Acyl-CoA dehydrogenase/oxidase C-terminal" evidence="13">
    <location>
        <begin position="232"/>
        <end position="381"/>
    </location>
</feature>
<dbReference type="InterPro" id="IPR036250">
    <property type="entry name" value="AcylCo_DH-like_C"/>
</dbReference>
<dbReference type="RefSeq" id="WP_198570618.1">
    <property type="nucleotide sequence ID" value="NZ_CP066167.1"/>
</dbReference>
<evidence type="ECO:0000256" key="9">
    <source>
        <dbReference type="ARBA" id="ARBA00068311"/>
    </source>
</evidence>
<dbReference type="PANTHER" id="PTHR43884">
    <property type="entry name" value="ACYL-COA DEHYDROGENASE"/>
    <property type="match status" value="1"/>
</dbReference>
<dbReference type="SUPFAM" id="SSF47203">
    <property type="entry name" value="Acyl-CoA dehydrogenase C-terminal domain-like"/>
    <property type="match status" value="1"/>
</dbReference>
<keyword evidence="17" id="KW-1185">Reference proteome</keyword>
<proteinExistence type="inferred from homology"/>
<sequence length="383" mass="40979">MNFDLSEEQLLIQTTAREFAKKELAANAEALDQGKGRETFLANLSSLAELGFMGLNVDPNYGGTGAGTVAFSLAITELARACASTAVTVSVTNMVAEVIQSVASEEQKQTYLPKICGGEYPAAGFCLTEPGAGSDPSSMRTSAVKDGDEWVLNGSKAYITSGEYAGVFVVWAVTDKEAKRGKGISCFLVERETPGLEVGPAEEKMGQKGSATNPVYFDNCRIPASALMGELNRGYQVALGELAGGRIGVGSLALGIGLAAMDYAKDYAKEREQFGQPIANFQALQWMLADRYTELEAARLLIMQAAALKEAGRDFAPQASMGKLYATEAANRACYDGVQILGGHGYNREYPLERFARDVRITSIYEGTSEIQRMIISRGLLAS</sequence>
<dbReference type="PROSITE" id="PS00073">
    <property type="entry name" value="ACYL_COA_DH_2"/>
    <property type="match status" value="1"/>
</dbReference>
<feature type="domain" description="Acyl-CoA oxidase/dehydrogenase middle" evidence="14">
    <location>
        <begin position="125"/>
        <end position="220"/>
    </location>
</feature>
<evidence type="ECO:0000256" key="6">
    <source>
        <dbReference type="ARBA" id="ARBA00052938"/>
    </source>
</evidence>
<dbReference type="PROSITE" id="PS00072">
    <property type="entry name" value="ACYL_COA_DH_1"/>
    <property type="match status" value="1"/>
</dbReference>
<evidence type="ECO:0000256" key="7">
    <source>
        <dbReference type="ARBA" id="ARBA00066362"/>
    </source>
</evidence>
<dbReference type="InterPro" id="IPR013786">
    <property type="entry name" value="AcylCoA_DH/ox_N"/>
</dbReference>
<dbReference type="KEGG" id="snan:I6N98_04570"/>
<accession>A0A7T4URE3</accession>
<evidence type="ECO:0000256" key="4">
    <source>
        <dbReference type="ARBA" id="ARBA00022827"/>
    </source>
</evidence>
<keyword evidence="4 12" id="KW-0274">FAD</keyword>
<evidence type="ECO:0000256" key="10">
    <source>
        <dbReference type="ARBA" id="ARBA00072305"/>
    </source>
</evidence>
<dbReference type="InterPro" id="IPR006091">
    <property type="entry name" value="Acyl-CoA_Oxase/DH_mid-dom"/>
</dbReference>
<evidence type="ECO:0000256" key="5">
    <source>
        <dbReference type="ARBA" id="ARBA00023002"/>
    </source>
</evidence>
<dbReference type="InterPro" id="IPR046373">
    <property type="entry name" value="Acyl-CoA_Oxase/DH_mid-dom_sf"/>
</dbReference>
<dbReference type="PIRSF" id="PIRSF016578">
    <property type="entry name" value="HsaA"/>
    <property type="match status" value="1"/>
</dbReference>
<feature type="domain" description="Acyl-CoA dehydrogenase/oxidase N-terminal" evidence="15">
    <location>
        <begin position="6"/>
        <end position="119"/>
    </location>
</feature>
<evidence type="ECO:0000313" key="17">
    <source>
        <dbReference type="Proteomes" id="UP000596063"/>
    </source>
</evidence>
<organism evidence="16 17">
    <name type="scientific">Spongiibacter nanhainus</name>
    <dbReference type="NCBI Taxonomy" id="2794344"/>
    <lineage>
        <taxon>Bacteria</taxon>
        <taxon>Pseudomonadati</taxon>
        <taxon>Pseudomonadota</taxon>
        <taxon>Gammaproteobacteria</taxon>
        <taxon>Cellvibrionales</taxon>
        <taxon>Spongiibacteraceae</taxon>
        <taxon>Spongiibacter</taxon>
    </lineage>
</organism>
<evidence type="ECO:0000256" key="1">
    <source>
        <dbReference type="ARBA" id="ARBA00001974"/>
    </source>
</evidence>
<protein>
    <recommendedName>
        <fullName evidence="9">3-sulfinopropanoyl-CoA desulfinase</fullName>
        <ecNumber evidence="7">1.3.8.10</ecNumber>
        <ecNumber evidence="8">3.13.1.4</ecNumber>
    </recommendedName>
    <alternativeName>
        <fullName evidence="11">3-sulfinopropionyl coenzyme A desulfinase</fullName>
    </alternativeName>
    <alternativeName>
        <fullName evidence="10">Cyclohex-1-ene-1-carbonyl-CoA dehydrogenase</fullName>
    </alternativeName>
</protein>
<keyword evidence="3 12" id="KW-0285">Flavoprotein</keyword>
<dbReference type="EC" id="1.3.8.10" evidence="7"/>
<dbReference type="Pfam" id="PF00441">
    <property type="entry name" value="Acyl-CoA_dh_1"/>
    <property type="match status" value="1"/>
</dbReference>
<evidence type="ECO:0000256" key="3">
    <source>
        <dbReference type="ARBA" id="ARBA00022630"/>
    </source>
</evidence>
<reference evidence="16 17" key="1">
    <citation type="submission" date="2020-12" db="EMBL/GenBank/DDBJ databases">
        <authorList>
            <person name="Shan Y."/>
        </authorList>
    </citation>
    <scope>NUCLEOTIDE SEQUENCE [LARGE SCALE GENOMIC DNA]</scope>
    <source>
        <strain evidence="17">csc3.9</strain>
    </source>
</reference>
<dbReference type="Proteomes" id="UP000596063">
    <property type="component" value="Chromosome"/>
</dbReference>
<dbReference type="InterPro" id="IPR006089">
    <property type="entry name" value="Acyl-CoA_DH_CS"/>
</dbReference>
<comment type="cofactor">
    <cofactor evidence="1 12">
        <name>FAD</name>
        <dbReference type="ChEBI" id="CHEBI:57692"/>
    </cofactor>
</comment>
<dbReference type="Gene3D" id="1.20.140.10">
    <property type="entry name" value="Butyryl-CoA Dehydrogenase, subunit A, domain 3"/>
    <property type="match status" value="1"/>
</dbReference>
<evidence type="ECO:0000256" key="12">
    <source>
        <dbReference type="RuleBase" id="RU362125"/>
    </source>
</evidence>
<comment type="catalytic activity">
    <reaction evidence="6">
        <text>3-sulfinopropanoyl-CoA + H2O = propanoyl-CoA + sulfite + H(+)</text>
        <dbReference type="Rhea" id="RHEA:41624"/>
        <dbReference type="ChEBI" id="CHEBI:15377"/>
        <dbReference type="ChEBI" id="CHEBI:15378"/>
        <dbReference type="ChEBI" id="CHEBI:17359"/>
        <dbReference type="ChEBI" id="CHEBI:57392"/>
        <dbReference type="ChEBI" id="CHEBI:78349"/>
        <dbReference type="EC" id="3.13.1.4"/>
    </reaction>
    <physiologicalReaction direction="left-to-right" evidence="6">
        <dbReference type="Rhea" id="RHEA:41625"/>
    </physiologicalReaction>
</comment>
<dbReference type="FunFam" id="1.10.540.10:FF:000026">
    <property type="entry name" value="Acyl-CoA dehydrogenase medium chain"/>
    <property type="match status" value="1"/>
</dbReference>
<keyword evidence="5 12" id="KW-0560">Oxidoreductase</keyword>
<dbReference type="InterPro" id="IPR009075">
    <property type="entry name" value="AcylCo_DH/oxidase_C"/>
</dbReference>
<dbReference type="GO" id="GO:0003995">
    <property type="term" value="F:acyl-CoA dehydrogenase activity"/>
    <property type="evidence" value="ECO:0007669"/>
    <property type="project" value="InterPro"/>
</dbReference>
<evidence type="ECO:0000256" key="8">
    <source>
        <dbReference type="ARBA" id="ARBA00066461"/>
    </source>
</evidence>
<dbReference type="Pfam" id="PF02771">
    <property type="entry name" value="Acyl-CoA_dh_N"/>
    <property type="match status" value="1"/>
</dbReference>
<dbReference type="FunFam" id="2.40.110.10:FF:000001">
    <property type="entry name" value="Acyl-CoA dehydrogenase, mitochondrial"/>
    <property type="match status" value="1"/>
</dbReference>
<dbReference type="InterPro" id="IPR037069">
    <property type="entry name" value="AcylCoA_DH/ox_N_sf"/>
</dbReference>
<evidence type="ECO:0000259" key="13">
    <source>
        <dbReference type="Pfam" id="PF00441"/>
    </source>
</evidence>